<dbReference type="CDD" id="cd03768">
    <property type="entry name" value="SR_ResInv"/>
    <property type="match status" value="1"/>
</dbReference>
<dbReference type="InterPro" id="IPR006119">
    <property type="entry name" value="Resolv_N"/>
</dbReference>
<dbReference type="EMBL" id="CP099631">
    <property type="protein sequence ID" value="UTM21743.1"/>
    <property type="molecule type" value="Genomic_DNA"/>
</dbReference>
<evidence type="ECO:0000313" key="5">
    <source>
        <dbReference type="Proteomes" id="UP001055420"/>
    </source>
</evidence>
<dbReference type="InterPro" id="IPR036162">
    <property type="entry name" value="Resolvase-like_N_sf"/>
</dbReference>
<sequence>MALASVSEYLNLQHFVSCCCLRNQISFICQLNEFCETNMKFGYIRVSKDEQNYELQVDALKREGCEKIFTEKISGASKHRPEYDKMLEQLRPGDEVNVWDIDRLGRTTLELIVLIDTWNQKGILFKSVSQPLIDTTTPHGEFIFQLFAILSQHERKRLIRRTNAGLEAARARGRVGGRKKGLSPRYQKIAPMVLKAYKDGSTIRDIMQAFSIPSSATVYKILKGKIDLGAESELGKLQ</sequence>
<accession>A0ABY5E8A7</accession>
<dbReference type="SMART" id="SM00857">
    <property type="entry name" value="Resolvase"/>
    <property type="match status" value="1"/>
</dbReference>
<keyword evidence="4" id="KW-0614">Plasmid</keyword>
<dbReference type="PANTHER" id="PTHR30461:SF2">
    <property type="entry name" value="SERINE RECOMBINASE PINE-RELATED"/>
    <property type="match status" value="1"/>
</dbReference>
<dbReference type="Proteomes" id="UP001055420">
    <property type="component" value="Plasmid unnamed"/>
</dbReference>
<geneLocation type="plasmid" evidence="4 5">
    <name>unnamed</name>
</geneLocation>
<dbReference type="Gene3D" id="3.40.50.1390">
    <property type="entry name" value="Resolvase, N-terminal catalytic domain"/>
    <property type="match status" value="1"/>
</dbReference>
<dbReference type="RefSeq" id="WP_254414187.1">
    <property type="nucleotide sequence ID" value="NZ_CP099631.1"/>
</dbReference>
<keyword evidence="2" id="KW-0233">DNA recombination</keyword>
<evidence type="ECO:0000256" key="1">
    <source>
        <dbReference type="ARBA" id="ARBA00023125"/>
    </source>
</evidence>
<dbReference type="PROSITE" id="PS51736">
    <property type="entry name" value="RECOMBINASES_3"/>
    <property type="match status" value="1"/>
</dbReference>
<organism evidence="4 5">
    <name type="scientific">Dyadobacter chenhuakuii</name>
    <dbReference type="NCBI Taxonomy" id="2909339"/>
    <lineage>
        <taxon>Bacteria</taxon>
        <taxon>Pseudomonadati</taxon>
        <taxon>Bacteroidota</taxon>
        <taxon>Cytophagia</taxon>
        <taxon>Cytophagales</taxon>
        <taxon>Spirosomataceae</taxon>
        <taxon>Dyadobacter</taxon>
    </lineage>
</organism>
<keyword evidence="5" id="KW-1185">Reference proteome</keyword>
<keyword evidence="1" id="KW-0238">DNA-binding</keyword>
<protein>
    <submittedName>
        <fullName evidence="4">Recombinase family protein</fullName>
    </submittedName>
</protein>
<evidence type="ECO:0000259" key="3">
    <source>
        <dbReference type="PROSITE" id="PS51736"/>
    </source>
</evidence>
<gene>
    <name evidence="4" type="ORF">NFI80_25455</name>
</gene>
<name>A0ABY5E8A7_9BACT</name>
<dbReference type="InterPro" id="IPR050639">
    <property type="entry name" value="SSR_resolvase"/>
</dbReference>
<evidence type="ECO:0000313" key="4">
    <source>
        <dbReference type="EMBL" id="UTM21743.1"/>
    </source>
</evidence>
<proteinExistence type="predicted"/>
<dbReference type="Pfam" id="PF00239">
    <property type="entry name" value="Resolvase"/>
    <property type="match status" value="1"/>
</dbReference>
<reference evidence="4" key="1">
    <citation type="submission" date="2022-06" db="EMBL/GenBank/DDBJ databases">
        <title>Novel species in genus Dyadobacter.</title>
        <authorList>
            <person name="Ma C."/>
        </authorList>
    </citation>
    <scope>NUCLEOTIDE SEQUENCE</scope>
    <source>
        <strain evidence="4">CY22</strain>
        <plasmid evidence="4">unnamed</plasmid>
    </source>
</reference>
<dbReference type="PANTHER" id="PTHR30461">
    <property type="entry name" value="DNA-INVERTASE FROM LAMBDOID PROPHAGE"/>
    <property type="match status" value="1"/>
</dbReference>
<feature type="domain" description="Resolvase/invertase-type recombinase catalytic" evidence="3">
    <location>
        <begin position="39"/>
        <end position="173"/>
    </location>
</feature>
<evidence type="ECO:0000256" key="2">
    <source>
        <dbReference type="ARBA" id="ARBA00023172"/>
    </source>
</evidence>
<dbReference type="SUPFAM" id="SSF53041">
    <property type="entry name" value="Resolvase-like"/>
    <property type="match status" value="1"/>
</dbReference>